<accession>A0A8R7P8M0</accession>
<reference evidence="1" key="2">
    <citation type="submission" date="2018-03" db="EMBL/GenBank/DDBJ databases">
        <title>The Triticum urartu genome reveals the dynamic nature of wheat genome evolution.</title>
        <authorList>
            <person name="Ling H."/>
            <person name="Ma B."/>
            <person name="Shi X."/>
            <person name="Liu H."/>
            <person name="Dong L."/>
            <person name="Sun H."/>
            <person name="Cao Y."/>
            <person name="Gao Q."/>
            <person name="Zheng S."/>
            <person name="Li Y."/>
            <person name="Yu Y."/>
            <person name="Du H."/>
            <person name="Qi M."/>
            <person name="Li Y."/>
            <person name="Yu H."/>
            <person name="Cui Y."/>
            <person name="Wang N."/>
            <person name="Chen C."/>
            <person name="Wu H."/>
            <person name="Zhao Y."/>
            <person name="Zhang J."/>
            <person name="Li Y."/>
            <person name="Zhou W."/>
            <person name="Zhang B."/>
            <person name="Hu W."/>
            <person name="Eijk M."/>
            <person name="Tang J."/>
            <person name="Witsenboer H."/>
            <person name="Zhao S."/>
            <person name="Li Z."/>
            <person name="Zhang A."/>
            <person name="Wang D."/>
            <person name="Liang C."/>
        </authorList>
    </citation>
    <scope>NUCLEOTIDE SEQUENCE [LARGE SCALE GENOMIC DNA]</scope>
    <source>
        <strain evidence="1">cv. G1812</strain>
    </source>
</reference>
<evidence type="ECO:0000313" key="2">
    <source>
        <dbReference type="Proteomes" id="UP000015106"/>
    </source>
</evidence>
<dbReference type="Proteomes" id="UP000015106">
    <property type="component" value="Chromosome 2"/>
</dbReference>
<dbReference type="Gramene" id="TuG1812G0200000037.01.T01">
    <property type="protein sequence ID" value="TuG1812G0200000037.01.T01"/>
    <property type="gene ID" value="TuG1812G0200000037.01"/>
</dbReference>
<organism evidence="1 2">
    <name type="scientific">Triticum urartu</name>
    <name type="common">Red wild einkorn</name>
    <name type="synonym">Crithodium urartu</name>
    <dbReference type="NCBI Taxonomy" id="4572"/>
    <lineage>
        <taxon>Eukaryota</taxon>
        <taxon>Viridiplantae</taxon>
        <taxon>Streptophyta</taxon>
        <taxon>Embryophyta</taxon>
        <taxon>Tracheophyta</taxon>
        <taxon>Spermatophyta</taxon>
        <taxon>Magnoliopsida</taxon>
        <taxon>Liliopsida</taxon>
        <taxon>Poales</taxon>
        <taxon>Poaceae</taxon>
        <taxon>BOP clade</taxon>
        <taxon>Pooideae</taxon>
        <taxon>Triticodae</taxon>
        <taxon>Triticeae</taxon>
        <taxon>Triticinae</taxon>
        <taxon>Triticum</taxon>
    </lineage>
</organism>
<reference evidence="2" key="1">
    <citation type="journal article" date="2013" name="Nature">
        <title>Draft genome of the wheat A-genome progenitor Triticum urartu.</title>
        <authorList>
            <person name="Ling H.Q."/>
            <person name="Zhao S."/>
            <person name="Liu D."/>
            <person name="Wang J."/>
            <person name="Sun H."/>
            <person name="Zhang C."/>
            <person name="Fan H."/>
            <person name="Li D."/>
            <person name="Dong L."/>
            <person name="Tao Y."/>
            <person name="Gao C."/>
            <person name="Wu H."/>
            <person name="Li Y."/>
            <person name="Cui Y."/>
            <person name="Guo X."/>
            <person name="Zheng S."/>
            <person name="Wang B."/>
            <person name="Yu K."/>
            <person name="Liang Q."/>
            <person name="Yang W."/>
            <person name="Lou X."/>
            <person name="Chen J."/>
            <person name="Feng M."/>
            <person name="Jian J."/>
            <person name="Zhang X."/>
            <person name="Luo G."/>
            <person name="Jiang Y."/>
            <person name="Liu J."/>
            <person name="Wang Z."/>
            <person name="Sha Y."/>
            <person name="Zhang B."/>
            <person name="Wu H."/>
            <person name="Tang D."/>
            <person name="Shen Q."/>
            <person name="Xue P."/>
            <person name="Zou S."/>
            <person name="Wang X."/>
            <person name="Liu X."/>
            <person name="Wang F."/>
            <person name="Yang Y."/>
            <person name="An X."/>
            <person name="Dong Z."/>
            <person name="Zhang K."/>
            <person name="Zhang X."/>
            <person name="Luo M.C."/>
            <person name="Dvorak J."/>
            <person name="Tong Y."/>
            <person name="Wang J."/>
            <person name="Yang H."/>
            <person name="Li Z."/>
            <person name="Wang D."/>
            <person name="Zhang A."/>
            <person name="Wang J."/>
        </authorList>
    </citation>
    <scope>NUCLEOTIDE SEQUENCE</scope>
    <source>
        <strain evidence="2">cv. G1812</strain>
    </source>
</reference>
<proteinExistence type="predicted"/>
<reference evidence="1" key="3">
    <citation type="submission" date="2022-06" db="UniProtKB">
        <authorList>
            <consortium name="EnsemblPlants"/>
        </authorList>
    </citation>
    <scope>IDENTIFICATION</scope>
</reference>
<name>A0A8R7P8M0_TRIUA</name>
<dbReference type="EnsemblPlants" id="TuG1812G0200000037.01.T01">
    <property type="protein sequence ID" value="TuG1812G0200000037.01.T01"/>
    <property type="gene ID" value="TuG1812G0200000037.01"/>
</dbReference>
<protein>
    <submittedName>
        <fullName evidence="1">Uncharacterized protein</fullName>
    </submittedName>
</protein>
<dbReference type="AlphaFoldDB" id="A0A8R7P8M0"/>
<evidence type="ECO:0000313" key="1">
    <source>
        <dbReference type="EnsemblPlants" id="TuG1812G0200000037.01.T01"/>
    </source>
</evidence>
<keyword evidence="2" id="KW-1185">Reference proteome</keyword>
<sequence>MAKNLGLRPLAVVVVAEESVQSSRLRPVQPCLHQLWNSRVLPPGSGAICWLAHQL</sequence>